<dbReference type="Gene3D" id="1.10.287.2900">
    <property type="match status" value="1"/>
</dbReference>
<evidence type="ECO:0000256" key="12">
    <source>
        <dbReference type="SAM" id="MobiDB-lite"/>
    </source>
</evidence>
<reference evidence="14" key="1">
    <citation type="submission" date="2022-12" db="EMBL/GenBank/DDBJ databases">
        <authorList>
            <person name="Brejova B."/>
        </authorList>
    </citation>
    <scope>NUCLEOTIDE SEQUENCE</scope>
</reference>
<evidence type="ECO:0000313" key="15">
    <source>
        <dbReference type="Proteomes" id="UP001152885"/>
    </source>
</evidence>
<feature type="compositionally biased region" description="Low complexity" evidence="12">
    <location>
        <begin position="118"/>
        <end position="135"/>
    </location>
</feature>
<keyword evidence="4" id="KW-0813">Transport</keyword>
<dbReference type="GO" id="GO:0015035">
    <property type="term" value="F:protein-disulfide reductase activity"/>
    <property type="evidence" value="ECO:0007669"/>
    <property type="project" value="InterPro"/>
</dbReference>
<name>A0A9W4TV51_9ASCO</name>
<evidence type="ECO:0000256" key="1">
    <source>
        <dbReference type="ARBA" id="ARBA00001973"/>
    </source>
</evidence>
<dbReference type="Pfam" id="PF06747">
    <property type="entry name" value="CHCH"/>
    <property type="match status" value="1"/>
</dbReference>
<dbReference type="EMBL" id="CANTUO010000003">
    <property type="protein sequence ID" value="CAI5758913.1"/>
    <property type="molecule type" value="Genomic_DNA"/>
</dbReference>
<keyword evidence="5" id="KW-0653">Protein transport</keyword>
<dbReference type="OrthoDB" id="7481291at2759"/>
<comment type="subcellular location">
    <subcellularLocation>
        <location evidence="2">Mitochondrion inner membrane</location>
        <topology evidence="2">Single-pass type II membrane protein</topology>
        <orientation evidence="2">Intermembrane side</orientation>
    </subcellularLocation>
</comment>
<comment type="caution">
    <text evidence="14">The sequence shown here is derived from an EMBL/GenBank/DDBJ whole genome shotgun (WGS) entry which is preliminary data.</text>
</comment>
<sequence>MYRNLIRNNLRQSIINRPSSIRSIRQLSQTTSTKKSYSKSSLLIGSLVPTIIIYNYLTSSEAIRNDQETKEFKYQSTSTANLIEDRISEANEEAATAMKGFERKQEQLKGETKGEEGGAASNANTGSNTSSTASEVRTKDSAAKQAADESQENKTTRKPTKGTRKDKQVYEQDENKPQPTEDSKDSGEEKQEAAFNPETGEINWDCPCLGGMAHGPCGEEFKEAFSCFVFSETEPKGIDCIKKFENMRSCFKKHPDHYKEELYDDEKELATEDVENNVLKETDEAVKEIVSNK</sequence>
<feature type="region of interest" description="Disordered" evidence="12">
    <location>
        <begin position="100"/>
        <end position="202"/>
    </location>
</feature>
<keyword evidence="15" id="KW-1185">Reference proteome</keyword>
<keyword evidence="7" id="KW-0811">Translocation</keyword>
<evidence type="ECO:0000256" key="11">
    <source>
        <dbReference type="ARBA" id="ARBA00033150"/>
    </source>
</evidence>
<proteinExistence type="predicted"/>
<feature type="compositionally biased region" description="Basic and acidic residues" evidence="12">
    <location>
        <begin position="100"/>
        <end position="116"/>
    </location>
</feature>
<dbReference type="InterPro" id="IPR039289">
    <property type="entry name" value="CHCHD4"/>
</dbReference>
<dbReference type="AlphaFoldDB" id="A0A9W4TV51"/>
<dbReference type="Proteomes" id="UP001152885">
    <property type="component" value="Unassembled WGS sequence"/>
</dbReference>
<dbReference type="PANTHER" id="PTHR21622">
    <property type="entry name" value="COILED-COIL-HELIX-COILED-COIL-HELIX DOMAIN CONTAINING 4"/>
    <property type="match status" value="1"/>
</dbReference>
<comment type="cofactor">
    <cofactor evidence="1">
        <name>Cu(2+)</name>
        <dbReference type="ChEBI" id="CHEBI:29036"/>
    </cofactor>
</comment>
<gene>
    <name evidence="14" type="ORF">CANVERA_P3423</name>
</gene>
<evidence type="ECO:0000256" key="9">
    <source>
        <dbReference type="ARBA" id="ARBA00023157"/>
    </source>
</evidence>
<dbReference type="PANTHER" id="PTHR21622:SF0">
    <property type="entry name" value="COILED-COIL-HELIX-COILED-COIL-HELIX DOMAIN CONTAINING 4"/>
    <property type="match status" value="1"/>
</dbReference>
<evidence type="ECO:0000256" key="6">
    <source>
        <dbReference type="ARBA" id="ARBA00023002"/>
    </source>
</evidence>
<keyword evidence="8" id="KW-0496">Mitochondrion</keyword>
<protein>
    <recommendedName>
        <fullName evidence="3">Mitochondrial intermembrane space import and assembly protein 40</fullName>
    </recommendedName>
    <alternativeName>
        <fullName evidence="11">Mitochondrial import inner membrane translocase TIM40</fullName>
    </alternativeName>
</protein>
<evidence type="ECO:0000256" key="3">
    <source>
        <dbReference type="ARBA" id="ARBA00013714"/>
    </source>
</evidence>
<dbReference type="InterPro" id="IPR010625">
    <property type="entry name" value="CHCH"/>
</dbReference>
<keyword evidence="9" id="KW-1015">Disulfide bond</keyword>
<evidence type="ECO:0000256" key="2">
    <source>
        <dbReference type="ARBA" id="ARBA00004164"/>
    </source>
</evidence>
<dbReference type="GO" id="GO:0005758">
    <property type="term" value="C:mitochondrial intermembrane space"/>
    <property type="evidence" value="ECO:0007669"/>
    <property type="project" value="TreeGrafter"/>
</dbReference>
<evidence type="ECO:0000256" key="8">
    <source>
        <dbReference type="ARBA" id="ARBA00023128"/>
    </source>
</evidence>
<dbReference type="GO" id="GO:0045041">
    <property type="term" value="P:protein import into mitochondrial intermembrane space"/>
    <property type="evidence" value="ECO:0007669"/>
    <property type="project" value="InterPro"/>
</dbReference>
<evidence type="ECO:0000256" key="10">
    <source>
        <dbReference type="ARBA" id="ARBA00023284"/>
    </source>
</evidence>
<evidence type="ECO:0000256" key="4">
    <source>
        <dbReference type="ARBA" id="ARBA00022448"/>
    </source>
</evidence>
<keyword evidence="6" id="KW-0560">Oxidoreductase</keyword>
<feature type="compositionally biased region" description="Basic and acidic residues" evidence="12">
    <location>
        <begin position="163"/>
        <end position="192"/>
    </location>
</feature>
<evidence type="ECO:0000256" key="7">
    <source>
        <dbReference type="ARBA" id="ARBA00023010"/>
    </source>
</evidence>
<dbReference type="GO" id="GO:0005743">
    <property type="term" value="C:mitochondrial inner membrane"/>
    <property type="evidence" value="ECO:0007669"/>
    <property type="project" value="UniProtKB-SubCell"/>
</dbReference>
<evidence type="ECO:0000256" key="5">
    <source>
        <dbReference type="ARBA" id="ARBA00022927"/>
    </source>
</evidence>
<feature type="domain" description="CHCH" evidence="13">
    <location>
        <begin position="217"/>
        <end position="253"/>
    </location>
</feature>
<keyword evidence="10" id="KW-0676">Redox-active center</keyword>
<evidence type="ECO:0000313" key="14">
    <source>
        <dbReference type="EMBL" id="CAI5758913.1"/>
    </source>
</evidence>
<organism evidence="14 15">
    <name type="scientific">Candida verbasci</name>
    <dbReference type="NCBI Taxonomy" id="1227364"/>
    <lineage>
        <taxon>Eukaryota</taxon>
        <taxon>Fungi</taxon>
        <taxon>Dikarya</taxon>
        <taxon>Ascomycota</taxon>
        <taxon>Saccharomycotina</taxon>
        <taxon>Pichiomycetes</taxon>
        <taxon>Debaryomycetaceae</taxon>
        <taxon>Candida/Lodderomyces clade</taxon>
        <taxon>Candida</taxon>
    </lineage>
</organism>
<accession>A0A9W4TV51</accession>
<dbReference type="PROSITE" id="PS51808">
    <property type="entry name" value="CHCH"/>
    <property type="match status" value="1"/>
</dbReference>
<evidence type="ECO:0000259" key="13">
    <source>
        <dbReference type="Pfam" id="PF06747"/>
    </source>
</evidence>